<evidence type="ECO:0000313" key="2">
    <source>
        <dbReference type="Proteomes" id="UP000310158"/>
    </source>
</evidence>
<reference evidence="1 2" key="1">
    <citation type="submission" date="2019-02" db="EMBL/GenBank/DDBJ databases">
        <title>Genome sequencing of the rare red list fungi Bondarzewia mesenterica.</title>
        <authorList>
            <person name="Buettner E."/>
            <person name="Kellner H."/>
        </authorList>
    </citation>
    <scope>NUCLEOTIDE SEQUENCE [LARGE SCALE GENOMIC DNA]</scope>
    <source>
        <strain evidence="1 2">DSM 108281</strain>
    </source>
</reference>
<proteinExistence type="predicted"/>
<name>A0A4S4M452_9AGAM</name>
<dbReference type="Proteomes" id="UP000310158">
    <property type="component" value="Unassembled WGS sequence"/>
</dbReference>
<keyword evidence="2" id="KW-1185">Reference proteome</keyword>
<dbReference type="AlphaFoldDB" id="A0A4S4M452"/>
<gene>
    <name evidence="1" type="ORF">EW146_g1304</name>
</gene>
<comment type="caution">
    <text evidence="1">The sequence shown here is derived from an EMBL/GenBank/DDBJ whole genome shotgun (WGS) entry which is preliminary data.</text>
</comment>
<organism evidence="1 2">
    <name type="scientific">Bondarzewia mesenterica</name>
    <dbReference type="NCBI Taxonomy" id="1095465"/>
    <lineage>
        <taxon>Eukaryota</taxon>
        <taxon>Fungi</taxon>
        <taxon>Dikarya</taxon>
        <taxon>Basidiomycota</taxon>
        <taxon>Agaricomycotina</taxon>
        <taxon>Agaricomycetes</taxon>
        <taxon>Russulales</taxon>
        <taxon>Bondarzewiaceae</taxon>
        <taxon>Bondarzewia</taxon>
    </lineage>
</organism>
<accession>A0A4S4M452</accession>
<evidence type="ECO:0000313" key="1">
    <source>
        <dbReference type="EMBL" id="THH19956.1"/>
    </source>
</evidence>
<protein>
    <submittedName>
        <fullName evidence="1">Uncharacterized protein</fullName>
    </submittedName>
</protein>
<sequence>MMDFCHIFQKPEETLAYFSKETPQNPLDEDNWGRPYGEAECKKTGIRESGNVYCNIPDVMNRPRREESVKQ</sequence>
<dbReference type="EMBL" id="SGPL01000032">
    <property type="protein sequence ID" value="THH19956.1"/>
    <property type="molecule type" value="Genomic_DNA"/>
</dbReference>